<evidence type="ECO:0000259" key="1">
    <source>
        <dbReference type="Pfam" id="PF22691"/>
    </source>
</evidence>
<feature type="domain" description="Thiolase C-terminal" evidence="1">
    <location>
        <begin position="249"/>
        <end position="381"/>
    </location>
</feature>
<dbReference type="CDD" id="cd00829">
    <property type="entry name" value="SCP-x_thiolase"/>
    <property type="match status" value="1"/>
</dbReference>
<dbReference type="InterPro" id="IPR055140">
    <property type="entry name" value="Thiolase_C_2"/>
</dbReference>
<comment type="caution">
    <text evidence="2">The sequence shown here is derived from an EMBL/GenBank/DDBJ whole genome shotgun (WGS) entry which is preliminary data.</text>
</comment>
<dbReference type="AlphaFoldDB" id="A0A7C4VRY3"/>
<dbReference type="PANTHER" id="PTHR42870:SF1">
    <property type="entry name" value="NON-SPECIFIC LIPID-TRANSFER PROTEIN-LIKE 2"/>
    <property type="match status" value="1"/>
</dbReference>
<reference evidence="2" key="1">
    <citation type="journal article" date="2020" name="mSystems">
        <title>Genome- and Community-Level Interaction Insights into Carbon Utilization and Element Cycling Functions of Hydrothermarchaeota in Hydrothermal Sediment.</title>
        <authorList>
            <person name="Zhou Z."/>
            <person name="Liu Y."/>
            <person name="Xu W."/>
            <person name="Pan J."/>
            <person name="Luo Z.H."/>
            <person name="Li M."/>
        </authorList>
    </citation>
    <scope>NUCLEOTIDE SEQUENCE [LARGE SCALE GENOMIC DNA]</scope>
    <source>
        <strain evidence="2">SpSt-477</strain>
    </source>
</reference>
<proteinExistence type="predicted"/>
<dbReference type="GO" id="GO:0003988">
    <property type="term" value="F:acetyl-CoA C-acyltransferase activity"/>
    <property type="evidence" value="ECO:0007669"/>
    <property type="project" value="UniProtKB-ARBA"/>
</dbReference>
<dbReference type="InterPro" id="IPR016039">
    <property type="entry name" value="Thiolase-like"/>
</dbReference>
<evidence type="ECO:0000313" key="2">
    <source>
        <dbReference type="EMBL" id="HGU33732.1"/>
    </source>
</evidence>
<dbReference type="InterPro" id="IPR002155">
    <property type="entry name" value="Thiolase"/>
</dbReference>
<dbReference type="PANTHER" id="PTHR42870">
    <property type="entry name" value="ACETYL-COA C-ACETYLTRANSFERASE"/>
    <property type="match status" value="1"/>
</dbReference>
<dbReference type="EMBL" id="DSUH01000298">
    <property type="protein sequence ID" value="HGU33732.1"/>
    <property type="molecule type" value="Genomic_DNA"/>
</dbReference>
<protein>
    <submittedName>
        <fullName evidence="2">Thiolase family protein</fullName>
    </submittedName>
</protein>
<dbReference type="SUPFAM" id="SSF53901">
    <property type="entry name" value="Thiolase-like"/>
    <property type="match status" value="2"/>
</dbReference>
<dbReference type="Pfam" id="PF22691">
    <property type="entry name" value="Thiolase_C_1"/>
    <property type="match status" value="1"/>
</dbReference>
<dbReference type="Gene3D" id="3.40.47.10">
    <property type="match status" value="1"/>
</dbReference>
<sequence>MSRRVGICAVAQTPFKRDYWEERFQGMALIVLESLLEQTGLKFDETNGIQASISVSDDIFDARTISNNAMTDVLGAHFGCEEKVAQEGAQALYYALAMIQSGHVDTVLVLGHCKESQGQSRNMVTHMAFDPFYTRPVGLDFQAAAGLQAQAYLQKSGIREDQLARIVVRARNNAKRFPLPLEIDPVDPSEVQNSPMLADPIRSLHAYPVTDGAIGMIVAAEEQARAICPNPVWITGVGNCMDSFFLGDRDITSNFALKQALQRACRRAEIDRPQDAFDVVELSDLYAYQLPLWCEGIGLCPENRAQDWLDADGLDNHRVNLSGGTLAGSPLILGGLSRAASVVLQLMGKAGDAQIDGARRGLAHGVMGPAGQFHTVLVLERDGSGR</sequence>
<gene>
    <name evidence="2" type="ORF">ENS29_12895</name>
</gene>
<dbReference type="PIRSF" id="PIRSF000429">
    <property type="entry name" value="Ac-CoA_Ac_transf"/>
    <property type="match status" value="1"/>
</dbReference>
<accession>A0A7C4VRY3</accession>
<name>A0A7C4VRY3_9BACT</name>
<organism evidence="2">
    <name type="scientific">Desulfatirhabdium butyrativorans</name>
    <dbReference type="NCBI Taxonomy" id="340467"/>
    <lineage>
        <taxon>Bacteria</taxon>
        <taxon>Pseudomonadati</taxon>
        <taxon>Thermodesulfobacteriota</taxon>
        <taxon>Desulfobacteria</taxon>
        <taxon>Desulfobacterales</taxon>
        <taxon>Desulfatirhabdiaceae</taxon>
        <taxon>Desulfatirhabdium</taxon>
    </lineage>
</organism>